<sequence length="293" mass="33085">MKEYVKLVENNIYGQNQGRNVMKNIKVIMCDIDGTLLNSKGIVTSKTIDAIKKVREQGILFGISTGRDVPSVKRLFGKWGIGGLVDMVVGSNGGEIYDYKTDYYEENFALPGNLIANIMEHYKDMDVNFAIHGDGVLYTPKEDELIKILSKSDQLPYEVIDFDEYLKEDRLKLLIVCKPETMPAVIERAKTFKNERFKCASLQTTQHLFEFMDPRISKSFGLQKLMEMHGFTMENLCTFGDADNDYDMTLHAGVGVVMANGSEKTKSVADHITKDNDHDGIGVFLQEHLISRS</sequence>
<dbReference type="Proteomes" id="UP001644750">
    <property type="component" value="Unassembled WGS sequence"/>
</dbReference>
<dbReference type="SFLD" id="SFLDG01140">
    <property type="entry name" value="C2.B:_Phosphomannomutase_and_P"/>
    <property type="match status" value="1"/>
</dbReference>
<name>A0ABX2HXM1_ANAHA</name>
<dbReference type="PANTHER" id="PTHR10000">
    <property type="entry name" value="PHOSPHOSERINE PHOSPHATASE"/>
    <property type="match status" value="1"/>
</dbReference>
<dbReference type="Gene3D" id="3.40.50.1000">
    <property type="entry name" value="HAD superfamily/HAD-like"/>
    <property type="match status" value="1"/>
</dbReference>
<comment type="caution">
    <text evidence="1">The sequence shown here is derived from an EMBL/GenBank/DDBJ whole genome shotgun (WGS) entry which is preliminary data.</text>
</comment>
<dbReference type="EMBL" id="JAAITB010000014">
    <property type="protein sequence ID" value="NSJ79431.1"/>
    <property type="molecule type" value="Genomic_DNA"/>
</dbReference>
<reference evidence="1 2" key="1">
    <citation type="journal article" date="2020" name="Cell Host Microbe">
        <title>Functional and Genomic Variation between Human-Derived Isolates of Lachnospiraceae Reveals Inter- and Intra-Species Diversity.</title>
        <authorList>
            <person name="Sorbara M.T."/>
            <person name="Littmann E.R."/>
            <person name="Fontana E."/>
            <person name="Moody T.U."/>
            <person name="Kohout C.E."/>
            <person name="Gjonbalaj M."/>
            <person name="Eaton V."/>
            <person name="Seok R."/>
            <person name="Leiner I.M."/>
            <person name="Pamer E.G."/>
        </authorList>
    </citation>
    <scope>NUCLEOTIDE SEQUENCE [LARGE SCALE GENOMIC DNA]</scope>
    <source>
        <strain evidence="1 2">MSK.14.57</strain>
    </source>
</reference>
<accession>A0ABX2HXM1</accession>
<dbReference type="InterPro" id="IPR023214">
    <property type="entry name" value="HAD_sf"/>
</dbReference>
<dbReference type="Gene3D" id="3.30.1240.10">
    <property type="match status" value="1"/>
</dbReference>
<organism evidence="1 2">
    <name type="scientific">Anaerostipes hadrus</name>
    <dbReference type="NCBI Taxonomy" id="649756"/>
    <lineage>
        <taxon>Bacteria</taxon>
        <taxon>Bacillati</taxon>
        <taxon>Bacillota</taxon>
        <taxon>Clostridia</taxon>
        <taxon>Lachnospirales</taxon>
        <taxon>Lachnospiraceae</taxon>
        <taxon>Anaerostipes</taxon>
    </lineage>
</organism>
<dbReference type="InterPro" id="IPR000150">
    <property type="entry name" value="Cof"/>
</dbReference>
<dbReference type="PROSITE" id="PS01228">
    <property type="entry name" value="COF_1"/>
    <property type="match status" value="1"/>
</dbReference>
<dbReference type="NCBIfam" id="TIGR01484">
    <property type="entry name" value="HAD-SF-IIB"/>
    <property type="match status" value="1"/>
</dbReference>
<keyword evidence="2" id="KW-1185">Reference proteome</keyword>
<dbReference type="PANTHER" id="PTHR10000:SF8">
    <property type="entry name" value="HAD SUPERFAMILY HYDROLASE-LIKE, TYPE 3"/>
    <property type="match status" value="1"/>
</dbReference>
<gene>
    <name evidence="1" type="ORF">G5A72_07520</name>
</gene>
<dbReference type="InterPro" id="IPR006379">
    <property type="entry name" value="HAD-SF_hydro_IIB"/>
</dbReference>
<dbReference type="SUPFAM" id="SSF56784">
    <property type="entry name" value="HAD-like"/>
    <property type="match status" value="1"/>
</dbReference>
<proteinExistence type="predicted"/>
<evidence type="ECO:0000313" key="2">
    <source>
        <dbReference type="Proteomes" id="UP001644750"/>
    </source>
</evidence>
<dbReference type="Pfam" id="PF08282">
    <property type="entry name" value="Hydrolase_3"/>
    <property type="match status" value="1"/>
</dbReference>
<dbReference type="InterPro" id="IPR036412">
    <property type="entry name" value="HAD-like_sf"/>
</dbReference>
<dbReference type="SFLD" id="SFLDS00003">
    <property type="entry name" value="Haloacid_Dehalogenase"/>
    <property type="match status" value="1"/>
</dbReference>
<evidence type="ECO:0000313" key="1">
    <source>
        <dbReference type="EMBL" id="NSJ79431.1"/>
    </source>
</evidence>
<protein>
    <submittedName>
        <fullName evidence="1">HAD family phosphatase</fullName>
    </submittedName>
</protein>
<dbReference type="NCBIfam" id="TIGR00099">
    <property type="entry name" value="Cof-subfamily"/>
    <property type="match status" value="1"/>
</dbReference>